<evidence type="ECO:0000256" key="1">
    <source>
        <dbReference type="SAM" id="SignalP"/>
    </source>
</evidence>
<dbReference type="InterPro" id="IPR013830">
    <property type="entry name" value="SGNH_hydro"/>
</dbReference>
<organism evidence="3 4">
    <name type="scientific">Serendipita indica (strain DSM 11827)</name>
    <name type="common">Root endophyte fungus</name>
    <name type="synonym">Piriformospora indica</name>
    <dbReference type="NCBI Taxonomy" id="1109443"/>
    <lineage>
        <taxon>Eukaryota</taxon>
        <taxon>Fungi</taxon>
        <taxon>Dikarya</taxon>
        <taxon>Basidiomycota</taxon>
        <taxon>Agaricomycotina</taxon>
        <taxon>Agaricomycetes</taxon>
        <taxon>Sebacinales</taxon>
        <taxon>Serendipitaceae</taxon>
        <taxon>Serendipita</taxon>
    </lineage>
</organism>
<feature type="chain" id="PRO_5003469014" description="SGNH hydrolase-type esterase domain-containing protein" evidence="1">
    <location>
        <begin position="20"/>
        <end position="439"/>
    </location>
</feature>
<dbReference type="eggNOG" id="ENOG502QVFK">
    <property type="taxonomic scope" value="Eukaryota"/>
</dbReference>
<dbReference type="STRING" id="1109443.G4TQV6"/>
<sequence length="439" mass="47352">MSQVLSALFNILLASTLLGNVGVSAHQKRGSKPFHWVDTWTSMPQLTEPANLPPAPYNGSSGVFVDATIRQTLQMSVGADKIRLRLSNAFGVNDLPITAVTIAKPFNGTAGQRAILANTIKQVSFSGSSSIIIPNGALAVSDPIDFHVDPQSVISVTIYTREGQQGFSITSHPGSRTTSFFAAGNQVNAANLTDSSVASAAHWYFLSAVEAWAPSKVRALAVVGDSITDGRGSQTDQNNRWTNLLSARMQKNGYTKNIAVVNQAAGGNRILYDGLGPNAQGRIDRDVLAHSGVEYAMIFEGVNDIGTTATNVEAQDRLYQRLILAYKQIATRVHAAGIPIFAATITPFGAPNSTLQAYSHPTRETTRLRINDWIRTSKTFDAVIDFDKILRDPKNATQLNAAYSSGDYLHPSVAGYQKIADSFPLEIFQKFEDGVDGYN</sequence>
<keyword evidence="4" id="KW-1185">Reference proteome</keyword>
<gene>
    <name evidence="3" type="ORF">PIIN_07653</name>
</gene>
<protein>
    <recommendedName>
        <fullName evidence="2">SGNH hydrolase-type esterase domain-containing protein</fullName>
    </recommendedName>
</protein>
<evidence type="ECO:0000313" key="3">
    <source>
        <dbReference type="EMBL" id="CCA73699.1"/>
    </source>
</evidence>
<dbReference type="Gene3D" id="3.40.50.1110">
    <property type="entry name" value="SGNH hydrolase"/>
    <property type="match status" value="1"/>
</dbReference>
<proteinExistence type="predicted"/>
<dbReference type="CDD" id="cd01830">
    <property type="entry name" value="XynE_like"/>
    <property type="match status" value="1"/>
</dbReference>
<feature type="domain" description="SGNH hydrolase-type esterase" evidence="2">
    <location>
        <begin position="222"/>
        <end position="417"/>
    </location>
</feature>
<keyword evidence="1" id="KW-0732">Signal</keyword>
<evidence type="ECO:0000313" key="4">
    <source>
        <dbReference type="Proteomes" id="UP000007148"/>
    </source>
</evidence>
<evidence type="ECO:0000259" key="2">
    <source>
        <dbReference type="Pfam" id="PF13472"/>
    </source>
</evidence>
<dbReference type="PANTHER" id="PTHR43784:SF3">
    <property type="entry name" value="GDSL FAMILY LIPASE"/>
    <property type="match status" value="1"/>
</dbReference>
<dbReference type="InParanoid" id="G4TQV6"/>
<dbReference type="InterPro" id="IPR053140">
    <property type="entry name" value="GDSL_Rv0518-like"/>
</dbReference>
<dbReference type="OrthoDB" id="10071171at2759"/>
<reference evidence="3 4" key="1">
    <citation type="journal article" date="2011" name="PLoS Pathog.">
        <title>Endophytic Life Strategies Decoded by Genome and Transcriptome Analyses of the Mutualistic Root Symbiont Piriformospora indica.</title>
        <authorList>
            <person name="Zuccaro A."/>
            <person name="Lahrmann U."/>
            <person name="Guldener U."/>
            <person name="Langen G."/>
            <person name="Pfiffi S."/>
            <person name="Biedenkopf D."/>
            <person name="Wong P."/>
            <person name="Samans B."/>
            <person name="Grimm C."/>
            <person name="Basiewicz M."/>
            <person name="Murat C."/>
            <person name="Martin F."/>
            <person name="Kogel K.H."/>
        </authorList>
    </citation>
    <scope>NUCLEOTIDE SEQUENCE [LARGE SCALE GENOMIC DNA]</scope>
    <source>
        <strain evidence="3 4">DSM 11827</strain>
    </source>
</reference>
<name>G4TQV6_SERID</name>
<dbReference type="AlphaFoldDB" id="G4TQV6"/>
<dbReference type="EMBL" id="CAFZ01000246">
    <property type="protein sequence ID" value="CCA73699.1"/>
    <property type="molecule type" value="Genomic_DNA"/>
</dbReference>
<dbReference type="Proteomes" id="UP000007148">
    <property type="component" value="Unassembled WGS sequence"/>
</dbReference>
<feature type="signal peptide" evidence="1">
    <location>
        <begin position="1"/>
        <end position="19"/>
    </location>
</feature>
<dbReference type="InterPro" id="IPR036514">
    <property type="entry name" value="SGNH_hydro_sf"/>
</dbReference>
<comment type="caution">
    <text evidence="3">The sequence shown here is derived from an EMBL/GenBank/DDBJ whole genome shotgun (WGS) entry which is preliminary data.</text>
</comment>
<accession>G4TQV6</accession>
<dbReference type="Pfam" id="PF13472">
    <property type="entry name" value="Lipase_GDSL_2"/>
    <property type="match status" value="1"/>
</dbReference>
<dbReference type="HOGENOM" id="CLU_029872_0_1_1"/>
<dbReference type="OMA" id="RYAMIFE"/>
<dbReference type="PANTHER" id="PTHR43784">
    <property type="entry name" value="GDSL-LIKE LIPASE/ACYLHYDROLASE, PUTATIVE (AFU_ORTHOLOGUE AFUA_2G00820)-RELATED"/>
    <property type="match status" value="1"/>
</dbReference>
<dbReference type="SUPFAM" id="SSF52266">
    <property type="entry name" value="SGNH hydrolase"/>
    <property type="match status" value="1"/>
</dbReference>